<keyword evidence="1" id="KW-0596">Phosphopantetheine</keyword>
<keyword evidence="2" id="KW-0597">Phosphoprotein</keyword>
<dbReference type="Gene3D" id="1.10.1200.10">
    <property type="entry name" value="ACP-like"/>
    <property type="match status" value="1"/>
</dbReference>
<dbReference type="PANTHER" id="PTHR45681">
    <property type="entry name" value="POLYKETIDE SYNTHASE 44-RELATED"/>
    <property type="match status" value="1"/>
</dbReference>
<evidence type="ECO:0000256" key="1">
    <source>
        <dbReference type="ARBA" id="ARBA00022450"/>
    </source>
</evidence>
<feature type="domain" description="Carrier" evidence="5">
    <location>
        <begin position="377"/>
        <end position="450"/>
    </location>
</feature>
<evidence type="ECO:0000256" key="3">
    <source>
        <dbReference type="ARBA" id="ARBA00022679"/>
    </source>
</evidence>
<accession>A0A0C1ZLD7</accession>
<dbReference type="CDD" id="cd02440">
    <property type="entry name" value="AdoMet_MTases"/>
    <property type="match status" value="1"/>
</dbReference>
<dbReference type="GO" id="GO:0031177">
    <property type="term" value="F:phosphopantetheine binding"/>
    <property type="evidence" value="ECO:0007669"/>
    <property type="project" value="InterPro"/>
</dbReference>
<dbReference type="InterPro" id="IPR013217">
    <property type="entry name" value="Methyltransf_12"/>
</dbReference>
<dbReference type="GO" id="GO:0016740">
    <property type="term" value="F:transferase activity"/>
    <property type="evidence" value="ECO:0007669"/>
    <property type="project" value="UniProtKB-KW"/>
</dbReference>
<organism evidence="6 7">
    <name type="scientific">Enhygromyxa salina</name>
    <dbReference type="NCBI Taxonomy" id="215803"/>
    <lineage>
        <taxon>Bacteria</taxon>
        <taxon>Pseudomonadati</taxon>
        <taxon>Myxococcota</taxon>
        <taxon>Polyangia</taxon>
        <taxon>Nannocystales</taxon>
        <taxon>Nannocystaceae</taxon>
        <taxon>Enhygromyxa</taxon>
    </lineage>
</organism>
<dbReference type="InterPro" id="IPR036736">
    <property type="entry name" value="ACP-like_sf"/>
</dbReference>
<gene>
    <name evidence="6" type="ORF">DB30_03288</name>
</gene>
<dbReference type="InterPro" id="IPR029063">
    <property type="entry name" value="SAM-dependent_MTases_sf"/>
</dbReference>
<dbReference type="InterPro" id="IPR020806">
    <property type="entry name" value="PKS_PP-bd"/>
</dbReference>
<dbReference type="PANTHER" id="PTHR45681:SF6">
    <property type="entry name" value="POLYKETIDE SYNTHASE 37"/>
    <property type="match status" value="1"/>
</dbReference>
<dbReference type="SUPFAM" id="SSF47336">
    <property type="entry name" value="ACP-like"/>
    <property type="match status" value="1"/>
</dbReference>
<dbReference type="InterPro" id="IPR009081">
    <property type="entry name" value="PP-bd_ACP"/>
</dbReference>
<evidence type="ECO:0000259" key="5">
    <source>
        <dbReference type="PROSITE" id="PS50075"/>
    </source>
</evidence>
<feature type="compositionally biased region" description="Low complexity" evidence="4">
    <location>
        <begin position="458"/>
        <end position="491"/>
    </location>
</feature>
<proteinExistence type="predicted"/>
<evidence type="ECO:0000313" key="6">
    <source>
        <dbReference type="EMBL" id="KIG11558.1"/>
    </source>
</evidence>
<dbReference type="InterPro" id="IPR050444">
    <property type="entry name" value="Polyketide_Synthase"/>
</dbReference>
<dbReference type="Proteomes" id="UP000031599">
    <property type="component" value="Unassembled WGS sequence"/>
</dbReference>
<feature type="compositionally biased region" description="Low complexity" evidence="4">
    <location>
        <begin position="346"/>
        <end position="364"/>
    </location>
</feature>
<dbReference type="Gene3D" id="3.40.50.150">
    <property type="entry name" value="Vaccinia Virus protein VP39"/>
    <property type="match status" value="1"/>
</dbReference>
<feature type="region of interest" description="Disordered" evidence="4">
    <location>
        <begin position="450"/>
        <end position="509"/>
    </location>
</feature>
<reference evidence="6 7" key="1">
    <citation type="submission" date="2014-12" db="EMBL/GenBank/DDBJ databases">
        <title>Genome assembly of Enhygromyxa salina DSM 15201.</title>
        <authorList>
            <person name="Sharma G."/>
            <person name="Subramanian S."/>
        </authorList>
    </citation>
    <scope>NUCLEOTIDE SEQUENCE [LARGE SCALE GENOMIC DNA]</scope>
    <source>
        <strain evidence="6 7">DSM 15201</strain>
    </source>
</reference>
<comment type="caution">
    <text evidence="6">The sequence shown here is derived from an EMBL/GenBank/DDBJ whole genome shotgun (WGS) entry which is preliminary data.</text>
</comment>
<protein>
    <submittedName>
        <fullName evidence="6">Malonyl CoA-acyl carrier protein transacylase</fullName>
    </submittedName>
</protein>
<keyword evidence="3" id="KW-0808">Transferase</keyword>
<evidence type="ECO:0000313" key="7">
    <source>
        <dbReference type="Proteomes" id="UP000031599"/>
    </source>
</evidence>
<dbReference type="Pfam" id="PF00550">
    <property type="entry name" value="PP-binding"/>
    <property type="match status" value="1"/>
</dbReference>
<name>A0A0C1ZLD7_9BACT</name>
<dbReference type="SMART" id="SM01294">
    <property type="entry name" value="PKS_PP_betabranch"/>
    <property type="match status" value="1"/>
</dbReference>
<dbReference type="AlphaFoldDB" id="A0A0C1ZLD7"/>
<sequence length="542" mass="56999">MFAALERRPRRVELGPALGVVEDHAALFELQLDGLVAAGYLEIEVEGERVGVGPNRPRTEQELIRALERLAGRQASVAALVGLSRECLVAMPGILVGEVNAMALLFPGGSPERVAALYGGDPLTESCNREVARVVVAEVEARRAIAPEARVRVLEVGAGTGGTSAPVLAALAAHADAVEYVFTDVSRAFVSKGRARFGPSHGLARFEVLDIEGELEAQGFALGTYDVVIGANVFHATRRLAYTVSQAKRLLRRGGVLVLNEGTRHQHQLAQIFGLTPGWWLFTDPDHRIPGSPLATARQWRDLLASSGFEAIVARAPTTATGPAFQSLIVGRSDGLVSRPERAARPEPVAAAAASHGAVPRAPAGEAGSGAPTERRAGTLEQVTAVFARVLEMTPAQLDPDLTFENYGVDSLVVLELTRGLEALYGALPATLLFERITMRQVADWLAERADPDPAPSPAVAAGVPSSRASEAATRATPGPRPAVGDTGPSSTPSPPPVDAEAPTPSNAEAERLLTSLPDSVVDALLSELLSGRESLLEEIQG</sequence>
<dbReference type="EMBL" id="JMCC02000241">
    <property type="protein sequence ID" value="KIG11558.1"/>
    <property type="molecule type" value="Genomic_DNA"/>
</dbReference>
<dbReference type="SMART" id="SM00823">
    <property type="entry name" value="PKS_PP"/>
    <property type="match status" value="1"/>
</dbReference>
<dbReference type="PROSITE" id="PS50075">
    <property type="entry name" value="CARRIER"/>
    <property type="match status" value="1"/>
</dbReference>
<dbReference type="SUPFAM" id="SSF53335">
    <property type="entry name" value="S-adenosyl-L-methionine-dependent methyltransferases"/>
    <property type="match status" value="1"/>
</dbReference>
<dbReference type="Pfam" id="PF08242">
    <property type="entry name" value="Methyltransf_12"/>
    <property type="match status" value="1"/>
</dbReference>
<evidence type="ECO:0000256" key="4">
    <source>
        <dbReference type="SAM" id="MobiDB-lite"/>
    </source>
</evidence>
<feature type="region of interest" description="Disordered" evidence="4">
    <location>
        <begin position="339"/>
        <end position="377"/>
    </location>
</feature>
<evidence type="ECO:0000256" key="2">
    <source>
        <dbReference type="ARBA" id="ARBA00022553"/>
    </source>
</evidence>